<organism evidence="1 2">
    <name type="scientific">Etheostoma spectabile</name>
    <name type="common">orangethroat darter</name>
    <dbReference type="NCBI Taxonomy" id="54343"/>
    <lineage>
        <taxon>Eukaryota</taxon>
        <taxon>Metazoa</taxon>
        <taxon>Chordata</taxon>
        <taxon>Craniata</taxon>
        <taxon>Vertebrata</taxon>
        <taxon>Euteleostomi</taxon>
        <taxon>Actinopterygii</taxon>
        <taxon>Neopterygii</taxon>
        <taxon>Teleostei</taxon>
        <taxon>Neoteleostei</taxon>
        <taxon>Acanthomorphata</taxon>
        <taxon>Eupercaria</taxon>
        <taxon>Perciformes</taxon>
        <taxon>Percoidei</taxon>
        <taxon>Percidae</taxon>
        <taxon>Etheostomatinae</taxon>
        <taxon>Etheostoma</taxon>
    </lineage>
</organism>
<protein>
    <submittedName>
        <fullName evidence="1">Uncharacterized protein</fullName>
    </submittedName>
</protein>
<accession>A0A5J5CM09</accession>
<name>A0A5J5CM09_9PERO</name>
<dbReference type="EMBL" id="VOFY01000019">
    <property type="protein sequence ID" value="KAA8582747.1"/>
    <property type="molecule type" value="Genomic_DNA"/>
</dbReference>
<gene>
    <name evidence="1" type="ORF">FQN60_006418</name>
</gene>
<keyword evidence="2" id="KW-1185">Reference proteome</keyword>
<reference evidence="1 2" key="1">
    <citation type="submission" date="2019-08" db="EMBL/GenBank/DDBJ databases">
        <title>A chromosome-level genome assembly, high-density linkage maps, and genome scans reveal the genomic architecture of hybrid incompatibilities underlying speciation via character displacement in darters (Percidae: Etheostominae).</title>
        <authorList>
            <person name="Moran R.L."/>
            <person name="Catchen J.M."/>
            <person name="Fuller R.C."/>
        </authorList>
    </citation>
    <scope>NUCLEOTIDE SEQUENCE [LARGE SCALE GENOMIC DNA]</scope>
    <source>
        <strain evidence="1">EspeVRDwgs_2016</strain>
        <tissue evidence="1">Muscle</tissue>
    </source>
</reference>
<evidence type="ECO:0000313" key="2">
    <source>
        <dbReference type="Proteomes" id="UP000327493"/>
    </source>
</evidence>
<sequence>MRVPQSLRITIMLGNFLECRLNVVSMSLSARDRLNLNNRTQQVPSTQAILHDQ</sequence>
<comment type="caution">
    <text evidence="1">The sequence shown here is derived from an EMBL/GenBank/DDBJ whole genome shotgun (WGS) entry which is preliminary data.</text>
</comment>
<proteinExistence type="predicted"/>
<dbReference type="AlphaFoldDB" id="A0A5J5CM09"/>
<dbReference type="Proteomes" id="UP000327493">
    <property type="component" value="Chromosome 19"/>
</dbReference>
<evidence type="ECO:0000313" key="1">
    <source>
        <dbReference type="EMBL" id="KAA8582747.1"/>
    </source>
</evidence>